<dbReference type="SUPFAM" id="SSF51735">
    <property type="entry name" value="NAD(P)-binding Rossmann-fold domains"/>
    <property type="match status" value="1"/>
</dbReference>
<reference evidence="2" key="1">
    <citation type="submission" date="2023-03" db="EMBL/GenBank/DDBJ databases">
        <title>Massive genome expansion in bonnet fungi (Mycena s.s.) driven by repeated elements and novel gene families across ecological guilds.</title>
        <authorList>
            <consortium name="Lawrence Berkeley National Laboratory"/>
            <person name="Harder C.B."/>
            <person name="Miyauchi S."/>
            <person name="Viragh M."/>
            <person name="Kuo A."/>
            <person name="Thoen E."/>
            <person name="Andreopoulos B."/>
            <person name="Lu D."/>
            <person name="Skrede I."/>
            <person name="Drula E."/>
            <person name="Henrissat B."/>
            <person name="Morin E."/>
            <person name="Kohler A."/>
            <person name="Barry K."/>
            <person name="LaButti K."/>
            <person name="Morin E."/>
            <person name="Salamov A."/>
            <person name="Lipzen A."/>
            <person name="Mereny Z."/>
            <person name="Hegedus B."/>
            <person name="Baldrian P."/>
            <person name="Stursova M."/>
            <person name="Weitz H."/>
            <person name="Taylor A."/>
            <person name="Grigoriev I.V."/>
            <person name="Nagy L.G."/>
            <person name="Martin F."/>
            <person name="Kauserud H."/>
        </authorList>
    </citation>
    <scope>NUCLEOTIDE SEQUENCE</scope>
    <source>
        <strain evidence="2">9284</strain>
    </source>
</reference>
<dbReference type="InterPro" id="IPR002347">
    <property type="entry name" value="SDR_fam"/>
</dbReference>
<accession>A0AAD7BCU0</accession>
<keyword evidence="3" id="KW-1185">Reference proteome</keyword>
<evidence type="ECO:0000313" key="2">
    <source>
        <dbReference type="EMBL" id="KAJ7617176.1"/>
    </source>
</evidence>
<dbReference type="EMBL" id="JARKIF010000021">
    <property type="protein sequence ID" value="KAJ7617176.1"/>
    <property type="molecule type" value="Genomic_DNA"/>
</dbReference>
<dbReference type="Pfam" id="PF00106">
    <property type="entry name" value="adh_short"/>
    <property type="match status" value="1"/>
</dbReference>
<organism evidence="2 3">
    <name type="scientific">Roridomyces roridus</name>
    <dbReference type="NCBI Taxonomy" id="1738132"/>
    <lineage>
        <taxon>Eukaryota</taxon>
        <taxon>Fungi</taxon>
        <taxon>Dikarya</taxon>
        <taxon>Basidiomycota</taxon>
        <taxon>Agaricomycotina</taxon>
        <taxon>Agaricomycetes</taxon>
        <taxon>Agaricomycetidae</taxon>
        <taxon>Agaricales</taxon>
        <taxon>Marasmiineae</taxon>
        <taxon>Mycenaceae</taxon>
        <taxon>Roridomyces</taxon>
    </lineage>
</organism>
<dbReference type="PANTHER" id="PTHR43157:SF31">
    <property type="entry name" value="PHOSPHATIDYLINOSITOL-GLYCAN BIOSYNTHESIS CLASS F PROTEIN"/>
    <property type="match status" value="1"/>
</dbReference>
<dbReference type="GO" id="GO:0016491">
    <property type="term" value="F:oxidoreductase activity"/>
    <property type="evidence" value="ECO:0007669"/>
    <property type="project" value="UniProtKB-KW"/>
</dbReference>
<keyword evidence="1" id="KW-0560">Oxidoreductase</keyword>
<protein>
    <submittedName>
        <fullName evidence="2">Short-chain dehydrogenase</fullName>
    </submittedName>
</protein>
<sequence>MQPGRSIILKDQRAKQPPVFKEDLTGKTVCVLGANIGLGFETCKHLASMNAGRIILACRSQAKGDEAVKKIQQDTGYTNAETWVVDFADFASIKRFADRWEQDGGRLDILIANAAAEPGRYVPTKDGWETTLGVNYLGVSLTGLLLVPRLLQTGEANGSISRLVFVSSILHYDFVIDKETLSKKGQILKTLGSEEYCQDAKRMRMHYSITKILNVFFTRALSQRLGPSAPLAVTVVAPGFCVSNLRRDFKGGLAIFLKIMESMIAFPTEVGSRRLVYAALGPANQLRGEYVDWGCEVHEPSDFIVGKGQNGVNGGIALQDAIWEETIAIFGQVDARVGGIVQRYLRA</sequence>
<evidence type="ECO:0000256" key="1">
    <source>
        <dbReference type="ARBA" id="ARBA00023002"/>
    </source>
</evidence>
<name>A0AAD7BCU0_9AGAR</name>
<dbReference type="InterPro" id="IPR036291">
    <property type="entry name" value="NAD(P)-bd_dom_sf"/>
</dbReference>
<dbReference type="PRINTS" id="PR00081">
    <property type="entry name" value="GDHRDH"/>
</dbReference>
<comment type="caution">
    <text evidence="2">The sequence shown here is derived from an EMBL/GenBank/DDBJ whole genome shotgun (WGS) entry which is preliminary data.</text>
</comment>
<dbReference type="Proteomes" id="UP001221142">
    <property type="component" value="Unassembled WGS sequence"/>
</dbReference>
<proteinExistence type="predicted"/>
<dbReference type="AlphaFoldDB" id="A0AAD7BCU0"/>
<gene>
    <name evidence="2" type="ORF">FB45DRAFT_1034469</name>
</gene>
<dbReference type="PANTHER" id="PTHR43157">
    <property type="entry name" value="PHOSPHATIDYLINOSITOL-GLYCAN BIOSYNTHESIS CLASS F PROTEIN-RELATED"/>
    <property type="match status" value="1"/>
</dbReference>
<dbReference type="Gene3D" id="3.40.50.720">
    <property type="entry name" value="NAD(P)-binding Rossmann-like Domain"/>
    <property type="match status" value="1"/>
</dbReference>
<evidence type="ECO:0000313" key="3">
    <source>
        <dbReference type="Proteomes" id="UP001221142"/>
    </source>
</evidence>